<keyword evidence="2" id="KW-0812">Transmembrane</keyword>
<accession>A0AAN9GM99</accession>
<dbReference type="EMBL" id="JBAMIC010000002">
    <property type="protein sequence ID" value="KAK7111830.1"/>
    <property type="molecule type" value="Genomic_DNA"/>
</dbReference>
<proteinExistence type="predicted"/>
<feature type="transmembrane region" description="Helical" evidence="2">
    <location>
        <begin position="70"/>
        <end position="95"/>
    </location>
</feature>
<evidence type="ECO:0000256" key="2">
    <source>
        <dbReference type="SAM" id="Phobius"/>
    </source>
</evidence>
<feature type="region of interest" description="Disordered" evidence="1">
    <location>
        <begin position="108"/>
        <end position="136"/>
    </location>
</feature>
<organism evidence="3 4">
    <name type="scientific">Littorina saxatilis</name>
    <dbReference type="NCBI Taxonomy" id="31220"/>
    <lineage>
        <taxon>Eukaryota</taxon>
        <taxon>Metazoa</taxon>
        <taxon>Spiralia</taxon>
        <taxon>Lophotrochozoa</taxon>
        <taxon>Mollusca</taxon>
        <taxon>Gastropoda</taxon>
        <taxon>Caenogastropoda</taxon>
        <taxon>Littorinimorpha</taxon>
        <taxon>Littorinoidea</taxon>
        <taxon>Littorinidae</taxon>
        <taxon>Littorina</taxon>
    </lineage>
</organism>
<gene>
    <name evidence="3" type="ORF">V1264_011397</name>
</gene>
<keyword evidence="2" id="KW-1133">Transmembrane helix</keyword>
<sequence>MASTIFNSNGLGFALPKHAFFKESVNRIILKLQEAGFLEAWKQKWWKRSPECDSDGPFVSISRQLEVQSIGGILIMYATVIILSFLCMFAQLMFYSKGCVNSRKNCCKKGSPGEVASATSATADDEDVPERSSERH</sequence>
<dbReference type="SUPFAM" id="SSF53850">
    <property type="entry name" value="Periplasmic binding protein-like II"/>
    <property type="match status" value="1"/>
</dbReference>
<dbReference type="AlphaFoldDB" id="A0AAN9GM99"/>
<evidence type="ECO:0000313" key="4">
    <source>
        <dbReference type="Proteomes" id="UP001374579"/>
    </source>
</evidence>
<dbReference type="Gene3D" id="3.40.190.10">
    <property type="entry name" value="Periplasmic binding protein-like II"/>
    <property type="match status" value="1"/>
</dbReference>
<evidence type="ECO:0000256" key="1">
    <source>
        <dbReference type="SAM" id="MobiDB-lite"/>
    </source>
</evidence>
<dbReference type="Proteomes" id="UP001374579">
    <property type="component" value="Unassembled WGS sequence"/>
</dbReference>
<keyword evidence="4" id="KW-1185">Reference proteome</keyword>
<keyword evidence="2" id="KW-0472">Membrane</keyword>
<evidence type="ECO:0000313" key="3">
    <source>
        <dbReference type="EMBL" id="KAK7111830.1"/>
    </source>
</evidence>
<name>A0AAN9GM99_9CAEN</name>
<reference evidence="3 4" key="1">
    <citation type="submission" date="2024-02" db="EMBL/GenBank/DDBJ databases">
        <title>Chromosome-scale genome assembly of the rough periwinkle Littorina saxatilis.</title>
        <authorList>
            <person name="De Jode A."/>
            <person name="Faria R."/>
            <person name="Formenti G."/>
            <person name="Sims Y."/>
            <person name="Smith T.P."/>
            <person name="Tracey A."/>
            <person name="Wood J.M.D."/>
            <person name="Zagrodzka Z.B."/>
            <person name="Johannesson K."/>
            <person name="Butlin R.K."/>
            <person name="Leder E.H."/>
        </authorList>
    </citation>
    <scope>NUCLEOTIDE SEQUENCE [LARGE SCALE GENOMIC DNA]</scope>
    <source>
        <strain evidence="3">Snail1</strain>
        <tissue evidence="3">Muscle</tissue>
    </source>
</reference>
<protein>
    <submittedName>
        <fullName evidence="3">Uncharacterized protein</fullName>
    </submittedName>
</protein>
<comment type="caution">
    <text evidence="3">The sequence shown here is derived from an EMBL/GenBank/DDBJ whole genome shotgun (WGS) entry which is preliminary data.</text>
</comment>